<evidence type="ECO:0000256" key="1">
    <source>
        <dbReference type="ARBA" id="ARBA00004123"/>
    </source>
</evidence>
<dbReference type="InterPro" id="IPR027417">
    <property type="entry name" value="P-loop_NTPase"/>
</dbReference>
<evidence type="ECO:0000313" key="14">
    <source>
        <dbReference type="Proteomes" id="UP000033140"/>
    </source>
</evidence>
<evidence type="ECO:0000256" key="8">
    <source>
        <dbReference type="ARBA" id="ARBA00023125"/>
    </source>
</evidence>
<keyword evidence="7" id="KW-0460">Magnesium</keyword>
<feature type="compositionally biased region" description="Acidic residues" evidence="11">
    <location>
        <begin position="280"/>
        <end position="301"/>
    </location>
</feature>
<dbReference type="AlphaFoldDB" id="A0A0E9NHP6"/>
<dbReference type="FunFam" id="3.40.50.300:FF:000199">
    <property type="entry name" value="Origin recognition complex subunit 1"/>
    <property type="match status" value="1"/>
</dbReference>
<feature type="compositionally biased region" description="Basic residues" evidence="11">
    <location>
        <begin position="305"/>
        <end position="321"/>
    </location>
</feature>
<protein>
    <recommendedName>
        <fullName evidence="10">Origin recognition complex subunit 1</fullName>
    </recommendedName>
</protein>
<evidence type="ECO:0000256" key="5">
    <source>
        <dbReference type="ARBA" id="ARBA00022741"/>
    </source>
</evidence>
<evidence type="ECO:0000256" key="10">
    <source>
        <dbReference type="RuleBase" id="RU365058"/>
    </source>
</evidence>
<dbReference type="GO" id="GO:0016887">
    <property type="term" value="F:ATP hydrolysis activity"/>
    <property type="evidence" value="ECO:0007669"/>
    <property type="project" value="InterPro"/>
</dbReference>
<feature type="domain" description="BAH" evidence="12">
    <location>
        <begin position="49"/>
        <end position="176"/>
    </location>
</feature>
<evidence type="ECO:0000256" key="11">
    <source>
        <dbReference type="SAM" id="MobiDB-lite"/>
    </source>
</evidence>
<comment type="caution">
    <text evidence="13">The sequence shown here is derived from an EMBL/GenBank/DDBJ whole genome shotgun (WGS) entry which is preliminary data.</text>
</comment>
<dbReference type="InterPro" id="IPR043151">
    <property type="entry name" value="BAH_sf"/>
</dbReference>
<comment type="subcellular location">
    <subcellularLocation>
        <location evidence="1 10">Nucleus</location>
    </subcellularLocation>
</comment>
<dbReference type="SUPFAM" id="SSF52540">
    <property type="entry name" value="P-loop containing nucleoside triphosphate hydrolases"/>
    <property type="match status" value="1"/>
</dbReference>
<keyword evidence="9 10" id="KW-0539">Nucleus</keyword>
<feature type="compositionally biased region" description="Basic residues" evidence="11">
    <location>
        <begin position="241"/>
        <end position="261"/>
    </location>
</feature>
<gene>
    <name evidence="13" type="ORF">G7K_3504-t1</name>
</gene>
<evidence type="ECO:0000256" key="9">
    <source>
        <dbReference type="ARBA" id="ARBA00023242"/>
    </source>
</evidence>
<dbReference type="GO" id="GO:0046872">
    <property type="term" value="F:metal ion binding"/>
    <property type="evidence" value="ECO:0007669"/>
    <property type="project" value="UniProtKB-KW"/>
</dbReference>
<reference evidence="13 14" key="3">
    <citation type="journal article" date="2015" name="Genome Announc.">
        <title>Draft Genome Sequence of the Archiascomycetous Yeast Saitoella complicata.</title>
        <authorList>
            <person name="Yamauchi K."/>
            <person name="Kondo S."/>
            <person name="Hamamoto M."/>
            <person name="Takahashi Y."/>
            <person name="Ogura Y."/>
            <person name="Hayashi T."/>
            <person name="Nishida H."/>
        </authorList>
    </citation>
    <scope>NUCLEOTIDE SEQUENCE [LARGE SCALE GENOMIC DNA]</scope>
    <source>
        <strain evidence="13 14">NRRL Y-17804</strain>
    </source>
</reference>
<dbReference type="OMA" id="WVETEIP"/>
<proteinExistence type="inferred from homology"/>
<reference evidence="13 14" key="1">
    <citation type="journal article" date="2011" name="J. Gen. Appl. Microbiol.">
        <title>Draft genome sequencing of the enigmatic yeast Saitoella complicata.</title>
        <authorList>
            <person name="Nishida H."/>
            <person name="Hamamoto M."/>
            <person name="Sugiyama J."/>
        </authorList>
    </citation>
    <scope>NUCLEOTIDE SEQUENCE [LARGE SCALE GENOMIC DNA]</scope>
    <source>
        <strain evidence="13 14">NRRL Y-17804</strain>
    </source>
</reference>
<dbReference type="InterPro" id="IPR054425">
    <property type="entry name" value="Cdc6_ORC1-like_ATPase_lid"/>
</dbReference>
<dbReference type="Gene3D" id="2.30.30.490">
    <property type="match status" value="1"/>
</dbReference>
<evidence type="ECO:0000256" key="7">
    <source>
        <dbReference type="ARBA" id="ARBA00022842"/>
    </source>
</evidence>
<dbReference type="GO" id="GO:0006270">
    <property type="term" value="P:DNA replication initiation"/>
    <property type="evidence" value="ECO:0007669"/>
    <property type="project" value="TreeGrafter"/>
</dbReference>
<comment type="subunit">
    <text evidence="10">ORC is composed of six subunits.</text>
</comment>
<keyword evidence="6 10" id="KW-0067">ATP-binding</keyword>
<dbReference type="STRING" id="698492.A0A0E9NHP6"/>
<dbReference type="InterPro" id="IPR001025">
    <property type="entry name" value="BAH_dom"/>
</dbReference>
<feature type="region of interest" description="Disordered" evidence="11">
    <location>
        <begin position="212"/>
        <end position="344"/>
    </location>
</feature>
<evidence type="ECO:0000259" key="12">
    <source>
        <dbReference type="PROSITE" id="PS51038"/>
    </source>
</evidence>
<sequence length="767" mass="85265">MTSRRSGRGTAPAPTGDVWVETEIPPPSQLIKRGGHHVKSYSAFQRGDTIYRIGDMVAVKNTRLKPLVAIVRHFFEDLDERVPSQRMRFVIAWFERCDDPGIKPEVPPLQNEVYISSLMNDDNTISMILHHVSVLPPSLFTQKFPRGIPIRSKDINIYYQCQRGINNKKMKFVDIDIEEVLKGRDTDFVGIADRIDEEVGVKLRKADRDMRISPGYETESEDEEDEEDDEREGSPTERTKKVQPKKAATKKAPAKKATKAKRVSDGDDSDEHVNEASDHEPEEPLSSESEESEEVITSDEEVAQRRSRKRKRGTGTPRKPRTSSARPGPESPTKTRTPTNRRILKPLEITPLPMRTLSPSQYLSSPYQLARARLHVSAVPTSLPCREGEFESIYTHLHTSILEGHGSCLYISGTPGTGKTATVREVVRSLRESVEEGDLDDFIFVEINGMKVTEANQAYAMLWEVLSGERVTPSHALSLLEAEFSGPSPRRMPCVVLMDELDQLVTKKQTVMYNFFNWPSLRHSRLIVAAVANTMDLPERMLSNKISSRLGLTRITFPGYTHSQLETIIQSRLEGVPGDIVSKDAIGFASRKVAGVSGDARRALDICRRAVELAEASTDDSATQLREPKLQTGRVTIKVIQQAIAEMTSSPIQAYLRSLPLACKVFLAALMARTRRSGIAENSTGDVLDEAGRMCKVSDNQDVQQLLLTEGKGRVRGILKAAADLADAGVVVLEAKGGDRGGRVRLKIGEEEVKMAFAEDRDVIGMA</sequence>
<dbReference type="GO" id="GO:0003682">
    <property type="term" value="F:chromatin binding"/>
    <property type="evidence" value="ECO:0007669"/>
    <property type="project" value="InterPro"/>
</dbReference>
<dbReference type="PROSITE" id="PS51038">
    <property type="entry name" value="BAH"/>
    <property type="match status" value="1"/>
</dbReference>
<dbReference type="InterPro" id="IPR003959">
    <property type="entry name" value="ATPase_AAA_core"/>
</dbReference>
<comment type="function">
    <text evidence="10">Component of the origin recognition complex (ORC) that binds origins of replication. DNA-binding is ATP-dependent, however specific DNA sequences that define origins of replication have not been identified so far. ORC is required to assemble the pre-replication complex necessary to initiate DNA replication.</text>
</comment>
<dbReference type="Proteomes" id="UP000033140">
    <property type="component" value="Unassembled WGS sequence"/>
</dbReference>
<name>A0A0E9NHP6_SAICN</name>
<dbReference type="GO" id="GO:0005664">
    <property type="term" value="C:nuclear origin of replication recognition complex"/>
    <property type="evidence" value="ECO:0007669"/>
    <property type="project" value="TreeGrafter"/>
</dbReference>
<accession>A0A0E9NHP6</accession>
<feature type="compositionally biased region" description="Acidic residues" evidence="11">
    <location>
        <begin position="218"/>
        <end position="231"/>
    </location>
</feature>
<evidence type="ECO:0000256" key="2">
    <source>
        <dbReference type="ARBA" id="ARBA00008398"/>
    </source>
</evidence>
<dbReference type="Pfam" id="PF00004">
    <property type="entry name" value="AAA"/>
    <property type="match status" value="1"/>
</dbReference>
<dbReference type="InterPro" id="IPR050311">
    <property type="entry name" value="ORC1/CDC6"/>
</dbReference>
<evidence type="ECO:0000256" key="6">
    <source>
        <dbReference type="ARBA" id="ARBA00022840"/>
    </source>
</evidence>
<dbReference type="Gene3D" id="3.40.50.300">
    <property type="entry name" value="P-loop containing nucleotide triphosphate hydrolases"/>
    <property type="match status" value="1"/>
</dbReference>
<dbReference type="GO" id="GO:0005524">
    <property type="term" value="F:ATP binding"/>
    <property type="evidence" value="ECO:0007669"/>
    <property type="project" value="UniProtKB-KW"/>
</dbReference>
<keyword evidence="14" id="KW-1185">Reference proteome</keyword>
<evidence type="ECO:0000256" key="4">
    <source>
        <dbReference type="ARBA" id="ARBA00022723"/>
    </source>
</evidence>
<dbReference type="PANTHER" id="PTHR10763">
    <property type="entry name" value="CELL DIVISION CONTROL PROTEIN 6-RELATED"/>
    <property type="match status" value="1"/>
</dbReference>
<dbReference type="SMART" id="SM00382">
    <property type="entry name" value="AAA"/>
    <property type="match status" value="1"/>
</dbReference>
<keyword evidence="5 10" id="KW-0547">Nucleotide-binding</keyword>
<evidence type="ECO:0000256" key="3">
    <source>
        <dbReference type="ARBA" id="ARBA00022705"/>
    </source>
</evidence>
<dbReference type="InterPro" id="IPR003593">
    <property type="entry name" value="AAA+_ATPase"/>
</dbReference>
<keyword evidence="8 10" id="KW-0238">DNA-binding</keyword>
<dbReference type="PANTHER" id="PTHR10763:SF23">
    <property type="entry name" value="ORIGIN RECOGNITION COMPLEX SUBUNIT 1"/>
    <property type="match status" value="1"/>
</dbReference>
<dbReference type="Gene3D" id="1.10.8.60">
    <property type="match status" value="1"/>
</dbReference>
<dbReference type="CDD" id="cd00009">
    <property type="entry name" value="AAA"/>
    <property type="match status" value="1"/>
</dbReference>
<keyword evidence="4" id="KW-0479">Metal-binding</keyword>
<reference evidence="13 14" key="2">
    <citation type="journal article" date="2014" name="J. Gen. Appl. Microbiol.">
        <title>The early diverging ascomycetous budding yeast Saitoella complicata has three histone deacetylases belonging to the Clr6, Hos2, and Rpd3 lineages.</title>
        <authorList>
            <person name="Nishida H."/>
            <person name="Matsumoto T."/>
            <person name="Kondo S."/>
            <person name="Hamamoto M."/>
            <person name="Yoshikawa H."/>
        </authorList>
    </citation>
    <scope>NUCLEOTIDE SEQUENCE [LARGE SCALE GENOMIC DNA]</scope>
    <source>
        <strain evidence="13 14">NRRL Y-17804</strain>
    </source>
</reference>
<evidence type="ECO:0000313" key="13">
    <source>
        <dbReference type="EMBL" id="GAO49353.1"/>
    </source>
</evidence>
<dbReference type="GO" id="GO:0033314">
    <property type="term" value="P:mitotic DNA replication checkpoint signaling"/>
    <property type="evidence" value="ECO:0007669"/>
    <property type="project" value="TreeGrafter"/>
</dbReference>
<organism evidence="13 14">
    <name type="scientific">Saitoella complicata (strain BCRC 22490 / CBS 7301 / JCM 7358 / NBRC 10748 / NRRL Y-17804)</name>
    <dbReference type="NCBI Taxonomy" id="698492"/>
    <lineage>
        <taxon>Eukaryota</taxon>
        <taxon>Fungi</taxon>
        <taxon>Dikarya</taxon>
        <taxon>Ascomycota</taxon>
        <taxon>Taphrinomycotina</taxon>
        <taxon>Taphrinomycotina incertae sedis</taxon>
        <taxon>Saitoella</taxon>
    </lineage>
</organism>
<dbReference type="GO" id="GO:0003688">
    <property type="term" value="F:DNA replication origin binding"/>
    <property type="evidence" value="ECO:0007669"/>
    <property type="project" value="UniProtKB-ARBA"/>
</dbReference>
<dbReference type="EMBL" id="BACD03000022">
    <property type="protein sequence ID" value="GAO49353.1"/>
    <property type="molecule type" value="Genomic_DNA"/>
</dbReference>
<keyword evidence="3 10" id="KW-0235">DNA replication</keyword>
<dbReference type="Pfam" id="PF22606">
    <property type="entry name" value="Cdc6-ORC-like_ATPase_lid"/>
    <property type="match status" value="1"/>
</dbReference>
<comment type="similarity">
    <text evidence="2 10">Belongs to the ORC1 family.</text>
</comment>